<feature type="compositionally biased region" description="Acidic residues" evidence="2">
    <location>
        <begin position="155"/>
        <end position="167"/>
    </location>
</feature>
<dbReference type="EMBL" id="LT994651">
    <property type="protein sequence ID" value="SPN78935.1"/>
    <property type="molecule type" value="Genomic_DNA"/>
</dbReference>
<proteinExistence type="predicted"/>
<feature type="coiled-coil region" evidence="1">
    <location>
        <begin position="30"/>
        <end position="57"/>
    </location>
</feature>
<organism evidence="3">
    <name type="scientific">Brazilian cedratvirus IHUMI</name>
    <dbReference type="NCBI Taxonomy" id="2126980"/>
    <lineage>
        <taxon>Viruses</taxon>
        <taxon>Pithoviruses</taxon>
        <taxon>Orthocedratvirinae</taxon>
        <taxon>Alphacedratvirus</taxon>
        <taxon>Alphacedratvirus brasiliense</taxon>
    </lineage>
</organism>
<feature type="region of interest" description="Disordered" evidence="2">
    <location>
        <begin position="148"/>
        <end position="167"/>
    </location>
</feature>
<evidence type="ECO:0000256" key="1">
    <source>
        <dbReference type="SAM" id="Coils"/>
    </source>
</evidence>
<protein>
    <submittedName>
        <fullName evidence="3">Uncharacterized protein</fullName>
    </submittedName>
</protein>
<keyword evidence="1" id="KW-0175">Coiled coil</keyword>
<gene>
    <name evidence="3" type="ORF">BRZCDTV_72</name>
</gene>
<accession>A0A2R8FD56</accession>
<evidence type="ECO:0000313" key="3">
    <source>
        <dbReference type="EMBL" id="SPN78935.1"/>
    </source>
</evidence>
<evidence type="ECO:0000256" key="2">
    <source>
        <dbReference type="SAM" id="MobiDB-lite"/>
    </source>
</evidence>
<keyword evidence="4" id="KW-1185">Reference proteome</keyword>
<reference evidence="3" key="1">
    <citation type="submission" date="2018-03" db="EMBL/GenBank/DDBJ databases">
        <authorList>
            <consortium name="Urmite Genomes"/>
        </authorList>
    </citation>
    <scope>NUCLEOTIDE SEQUENCE [LARGE SCALE GENOMIC DNA]</scope>
    <source>
        <strain evidence="3">IHUMI-27.7</strain>
    </source>
</reference>
<dbReference type="Proteomes" id="UP000273054">
    <property type="component" value="Segment"/>
</dbReference>
<evidence type="ECO:0000313" key="4">
    <source>
        <dbReference type="Proteomes" id="UP000273054"/>
    </source>
</evidence>
<sequence>MESKPLKLEEKSSKLEEEYKKRIAYISSHLEDLYETIIELEQNRDLCELRIRGLQEEVLVPLLGFLEKYDFDSDESLTVIATGILKIDKLENAEDLKKAQILLEEEKEFKKSDSKIFMVSFDSEELEQFKQGRHYEIPIIQVKTVENKEVFSDSSSDEDDEEEEGED</sequence>
<name>A0A2R8FD56_9VIRU</name>